<evidence type="ECO:0000256" key="2">
    <source>
        <dbReference type="ARBA" id="ARBA00022723"/>
    </source>
</evidence>
<organism evidence="9 10">
    <name type="scientific">Bacillus sonorensis</name>
    <dbReference type="NCBI Taxonomy" id="119858"/>
    <lineage>
        <taxon>Bacteria</taxon>
        <taxon>Bacillati</taxon>
        <taxon>Bacillota</taxon>
        <taxon>Bacilli</taxon>
        <taxon>Bacillales</taxon>
        <taxon>Bacillaceae</taxon>
        <taxon>Bacillus</taxon>
    </lineage>
</organism>
<evidence type="ECO:0000256" key="3">
    <source>
        <dbReference type="ARBA" id="ARBA00022801"/>
    </source>
</evidence>
<dbReference type="InterPro" id="IPR004438">
    <property type="entry name" value="Peptidase_M3B"/>
</dbReference>
<dbReference type="Proteomes" id="UP000196877">
    <property type="component" value="Chromosome"/>
</dbReference>
<keyword evidence="4 6" id="KW-0862">Zinc</keyword>
<dbReference type="Gene3D" id="1.10.287.830">
    <property type="entry name" value="putative peptidase helix hairpin domain like"/>
    <property type="match status" value="1"/>
</dbReference>
<gene>
    <name evidence="9" type="primary">pepF</name>
    <name evidence="9" type="ORF">S101395_03602</name>
</gene>
<dbReference type="GO" id="GO:0016787">
    <property type="term" value="F:hydrolase activity"/>
    <property type="evidence" value="ECO:0007669"/>
    <property type="project" value="UniProtKB-KW"/>
</dbReference>
<keyword evidence="3 6" id="KW-0378">Hydrolase</keyword>
<dbReference type="Pfam" id="PF01432">
    <property type="entry name" value="Peptidase_M3"/>
    <property type="match status" value="1"/>
</dbReference>
<evidence type="ECO:0000259" key="8">
    <source>
        <dbReference type="Pfam" id="PF08439"/>
    </source>
</evidence>
<evidence type="ECO:0000259" key="7">
    <source>
        <dbReference type="Pfam" id="PF01432"/>
    </source>
</evidence>
<keyword evidence="1 6" id="KW-0645">Protease</keyword>
<feature type="domain" description="Oligopeptidase F N-terminal" evidence="8">
    <location>
        <begin position="158"/>
        <end position="227"/>
    </location>
</feature>
<dbReference type="CDD" id="cd09608">
    <property type="entry name" value="M3B_PepF"/>
    <property type="match status" value="1"/>
</dbReference>
<keyword evidence="5 6" id="KW-0482">Metalloprotease</keyword>
<dbReference type="NCBIfam" id="TIGR00181">
    <property type="entry name" value="pepF"/>
    <property type="match status" value="1"/>
</dbReference>
<reference evidence="9 10" key="1">
    <citation type="submission" date="2017-06" db="EMBL/GenBank/DDBJ databases">
        <title>Genome sequence of Bacillus sonorensis strain SRCM101395.</title>
        <authorList>
            <person name="Cho S.H."/>
        </authorList>
    </citation>
    <scope>NUCLEOTIDE SEQUENCE [LARGE SCALE GENOMIC DNA]</scope>
    <source>
        <strain evidence="9 10">SRCM101395</strain>
    </source>
</reference>
<dbReference type="EC" id="3.4.24.-" evidence="6"/>
<comment type="similarity">
    <text evidence="6">Belongs to the peptidase M3B family.</text>
</comment>
<dbReference type="PANTHER" id="PTHR11804">
    <property type="entry name" value="PROTEASE M3 THIMET OLIGOPEPTIDASE-RELATED"/>
    <property type="match status" value="1"/>
</dbReference>
<dbReference type="Pfam" id="PF08439">
    <property type="entry name" value="Peptidase_M3_N"/>
    <property type="match status" value="1"/>
</dbReference>
<feature type="domain" description="Peptidase M3A/M3B catalytic" evidence="7">
    <location>
        <begin position="248"/>
        <end position="627"/>
    </location>
</feature>
<dbReference type="PANTHER" id="PTHR11804:SF84">
    <property type="entry name" value="SACCHAROLYSIN"/>
    <property type="match status" value="1"/>
</dbReference>
<name>A0ABM6LL64_9BACI</name>
<comment type="function">
    <text evidence="6">Has oligopeptidase activity and degrades a variety of small bioactive peptides.</text>
</comment>
<evidence type="ECO:0000256" key="4">
    <source>
        <dbReference type="ARBA" id="ARBA00022833"/>
    </source>
</evidence>
<sequence length="644" mass="74034">MIFFANDLTKGGEKTEDKTNTSLLNINGLGVKKARGFTVAEENQTKKLPARDEVKQEDTWRLEDIFPSDEAWNEEFQAVKELLPKLSEFKGRLGHSADDLYEALTYQDKVMERLGKLYTYAHMRYDQDTGNSFYQGLNDKASNLYTQAASATAYMVPEILSIQEDKLQQFLLEKEELKLYSHALEEINKERPHVLSEQEEGLLAEASDVLSSPSTTFGMLNNADMEFPEITDENGEKRQITHGNYITFLESENRDVRRDAFKAVYDTYGRFKNTLASTLSGAIKKDNFYAKVKHYQSAREAALSRNSIPEEVYDNLVSTINKHLPLLHRYVELRKKVLELDEVHMYDLYTPLVKDSGMKVTYGQAKDYMIKGLAPLGEEYTSILKEGLNNRWVDVYENKGKRSGAYSSGAYGTNPYILMNWQDNVNNLFTLVHEFGHSVHSYYTRKHQPYPYGNYSIFVAEVASTTNEALLGDYLLNTVDDEKQRLYILNHMLEGFKGTVFRQTMFAEFEHAIHVKAQEGEPLTPELLTSIYYDLNKKYFGENIEIDKEIGLEWARIPHFYYNYYVYQYATGYSAAQALSQQILKEGKPAVDRYIDFLKAGSSDYPIEVLKKAGVDMTTSDPIEAACKKFEEQLNEMEELLLKK</sequence>
<dbReference type="Gene3D" id="1.20.140.70">
    <property type="entry name" value="Oligopeptidase f, N-terminal domain"/>
    <property type="match status" value="1"/>
</dbReference>
<evidence type="ECO:0000313" key="9">
    <source>
        <dbReference type="EMBL" id="ASB90108.1"/>
    </source>
</evidence>
<comment type="cofactor">
    <cofactor evidence="6">
        <name>Zn(2+)</name>
        <dbReference type="ChEBI" id="CHEBI:29105"/>
    </cofactor>
    <text evidence="6">Binds 1 zinc ion.</text>
</comment>
<evidence type="ECO:0000256" key="5">
    <source>
        <dbReference type="ARBA" id="ARBA00023049"/>
    </source>
</evidence>
<evidence type="ECO:0000313" key="10">
    <source>
        <dbReference type="Proteomes" id="UP000196877"/>
    </source>
</evidence>
<evidence type="ECO:0000256" key="6">
    <source>
        <dbReference type="RuleBase" id="RU368091"/>
    </source>
</evidence>
<keyword evidence="10" id="KW-1185">Reference proteome</keyword>
<protein>
    <recommendedName>
        <fullName evidence="6">Oligopeptidase F</fullName>
        <ecNumber evidence="6">3.4.24.-</ecNumber>
    </recommendedName>
</protein>
<dbReference type="Gene3D" id="1.10.1370.20">
    <property type="entry name" value="Oligoendopeptidase f, C-terminal domain"/>
    <property type="match status" value="1"/>
</dbReference>
<dbReference type="SUPFAM" id="SSF55486">
    <property type="entry name" value="Metalloproteases ('zincins'), catalytic domain"/>
    <property type="match status" value="1"/>
</dbReference>
<dbReference type="InterPro" id="IPR042088">
    <property type="entry name" value="OligoPept_F_C"/>
</dbReference>
<dbReference type="InterPro" id="IPR013647">
    <property type="entry name" value="OligopepF_N_dom"/>
</dbReference>
<accession>A0ABM6LL64</accession>
<dbReference type="InterPro" id="IPR045090">
    <property type="entry name" value="Pept_M3A_M3B"/>
</dbReference>
<dbReference type="InterPro" id="IPR001567">
    <property type="entry name" value="Pept_M3A_M3B_dom"/>
</dbReference>
<dbReference type="EMBL" id="CP021920">
    <property type="protein sequence ID" value="ASB90108.1"/>
    <property type="molecule type" value="Genomic_DNA"/>
</dbReference>
<keyword evidence="2 6" id="KW-0479">Metal-binding</keyword>
<proteinExistence type="inferred from homology"/>
<evidence type="ECO:0000256" key="1">
    <source>
        <dbReference type="ARBA" id="ARBA00022670"/>
    </source>
</evidence>